<dbReference type="AlphaFoldDB" id="A0A1F4NPE3"/>
<evidence type="ECO:0000313" key="2">
    <source>
        <dbReference type="Proteomes" id="UP000178085"/>
    </source>
</evidence>
<accession>A0A1F4NPE3</accession>
<comment type="caution">
    <text evidence="1">The sequence shown here is derived from an EMBL/GenBank/DDBJ whole genome shotgun (WGS) entry which is preliminary data.</text>
</comment>
<organism evidence="1 2">
    <name type="scientific">candidate division Kazan bacterium RIFCSPLOWO2_01_FULL_45_19</name>
    <dbReference type="NCBI Taxonomy" id="1798538"/>
    <lineage>
        <taxon>Bacteria</taxon>
        <taxon>Bacteria division Kazan-3B-28</taxon>
    </lineage>
</organism>
<protein>
    <submittedName>
        <fullName evidence="1">Uncharacterized protein</fullName>
    </submittedName>
</protein>
<proteinExistence type="predicted"/>
<reference evidence="1 2" key="1">
    <citation type="journal article" date="2016" name="Nat. Commun.">
        <title>Thousands of microbial genomes shed light on interconnected biogeochemical processes in an aquifer system.</title>
        <authorList>
            <person name="Anantharaman K."/>
            <person name="Brown C.T."/>
            <person name="Hug L.A."/>
            <person name="Sharon I."/>
            <person name="Castelle C.J."/>
            <person name="Probst A.J."/>
            <person name="Thomas B.C."/>
            <person name="Singh A."/>
            <person name="Wilkins M.J."/>
            <person name="Karaoz U."/>
            <person name="Brodie E.L."/>
            <person name="Williams K.H."/>
            <person name="Hubbard S.S."/>
            <person name="Banfield J.F."/>
        </authorList>
    </citation>
    <scope>NUCLEOTIDE SEQUENCE [LARGE SCALE GENOMIC DNA]</scope>
</reference>
<dbReference type="EMBL" id="METD01000001">
    <property type="protein sequence ID" value="OGB73319.1"/>
    <property type="molecule type" value="Genomic_DNA"/>
</dbReference>
<gene>
    <name evidence="1" type="ORF">A3K51_00355</name>
</gene>
<dbReference type="Proteomes" id="UP000178085">
    <property type="component" value="Unassembled WGS sequence"/>
</dbReference>
<evidence type="ECO:0000313" key="1">
    <source>
        <dbReference type="EMBL" id="OGB73319.1"/>
    </source>
</evidence>
<name>A0A1F4NPE3_UNCK3</name>
<sequence>MSKNTKGKQPFIVPNSGGKGIIGIPCPLGTASINPLIVENTSHQTFDIICHRGTRPRHTCDKLIARRSHGLGGFGIKCLNGACGNFYSARELAVLEMVFRMCNGEVSWPSIQTRLEDSIMHILGLAFPIFDEVYHLFHCAVGVSTRALLEHNLSVIGTTWNQPALLIPIPAGITFPALHDLIAKTSYAQRRENQDTFWWPDLAEMAQGIWGQDYLNLNQTTQEKLVLVRVPDTTLSTFITASIENNDYNEHFVSNLSAIEAITLLWIIHHVSEYYPHQRMSVITNDEVCISYDLGRGYTRAQVRLYRSDKATMLRLLNTHPTYKVEVLPRLSQDTSTLSPSDSFDRIIKTSSD</sequence>